<feature type="compositionally biased region" description="Polar residues" evidence="1">
    <location>
        <begin position="174"/>
        <end position="185"/>
    </location>
</feature>
<feature type="region of interest" description="Disordered" evidence="1">
    <location>
        <begin position="1"/>
        <end position="25"/>
    </location>
</feature>
<dbReference type="RefSeq" id="XP_070865442.1">
    <property type="nucleotide sequence ID" value="XM_071012737.1"/>
</dbReference>
<comment type="caution">
    <text evidence="2">The sequence shown here is derived from an EMBL/GenBank/DDBJ whole genome shotgun (WGS) entry which is preliminary data.</text>
</comment>
<evidence type="ECO:0000256" key="1">
    <source>
        <dbReference type="SAM" id="MobiDB-lite"/>
    </source>
</evidence>
<dbReference type="GeneID" id="98127381"/>
<feature type="region of interest" description="Disordered" evidence="1">
    <location>
        <begin position="55"/>
        <end position="131"/>
    </location>
</feature>
<feature type="compositionally biased region" description="Polar residues" evidence="1">
    <location>
        <begin position="101"/>
        <end position="110"/>
    </location>
</feature>
<dbReference type="Proteomes" id="UP001600064">
    <property type="component" value="Unassembled WGS sequence"/>
</dbReference>
<evidence type="ECO:0000313" key="2">
    <source>
        <dbReference type="EMBL" id="KAL2266715.1"/>
    </source>
</evidence>
<feature type="compositionally biased region" description="Acidic residues" evidence="1">
    <location>
        <begin position="159"/>
        <end position="168"/>
    </location>
</feature>
<dbReference type="EMBL" id="JAZGUE010000005">
    <property type="protein sequence ID" value="KAL2266715.1"/>
    <property type="molecule type" value="Genomic_DNA"/>
</dbReference>
<accession>A0ABR4D9D5</accession>
<name>A0ABR4D9D5_9PEZI</name>
<reference evidence="2 3" key="1">
    <citation type="journal article" date="2024" name="Commun. Biol.">
        <title>Comparative genomic analysis of thermophilic fungi reveals convergent evolutionary adaptations and gene losses.</title>
        <authorList>
            <person name="Steindorff A.S."/>
            <person name="Aguilar-Pontes M.V."/>
            <person name="Robinson A.J."/>
            <person name="Andreopoulos B."/>
            <person name="LaButti K."/>
            <person name="Kuo A."/>
            <person name="Mondo S."/>
            <person name="Riley R."/>
            <person name="Otillar R."/>
            <person name="Haridas S."/>
            <person name="Lipzen A."/>
            <person name="Grimwood J."/>
            <person name="Schmutz J."/>
            <person name="Clum A."/>
            <person name="Reid I.D."/>
            <person name="Moisan M.C."/>
            <person name="Butler G."/>
            <person name="Nguyen T.T.M."/>
            <person name="Dewar K."/>
            <person name="Conant G."/>
            <person name="Drula E."/>
            <person name="Henrissat B."/>
            <person name="Hansel C."/>
            <person name="Singer S."/>
            <person name="Hutchinson M.I."/>
            <person name="de Vries R.P."/>
            <person name="Natvig D.O."/>
            <person name="Powell A.J."/>
            <person name="Tsang A."/>
            <person name="Grigoriev I.V."/>
        </authorList>
    </citation>
    <scope>NUCLEOTIDE SEQUENCE [LARGE SCALE GENOMIC DNA]</scope>
    <source>
        <strain evidence="2 3">ATCC 22073</strain>
    </source>
</reference>
<organism evidence="2 3">
    <name type="scientific">Remersonia thermophila</name>
    <dbReference type="NCBI Taxonomy" id="72144"/>
    <lineage>
        <taxon>Eukaryota</taxon>
        <taxon>Fungi</taxon>
        <taxon>Dikarya</taxon>
        <taxon>Ascomycota</taxon>
        <taxon>Pezizomycotina</taxon>
        <taxon>Sordariomycetes</taxon>
        <taxon>Sordariomycetidae</taxon>
        <taxon>Sordariales</taxon>
        <taxon>Sordariales incertae sedis</taxon>
        <taxon>Remersonia</taxon>
    </lineage>
</organism>
<feature type="compositionally biased region" description="Basic and acidic residues" evidence="1">
    <location>
        <begin position="14"/>
        <end position="25"/>
    </location>
</feature>
<protein>
    <submittedName>
        <fullName evidence="2">Uncharacterized protein</fullName>
    </submittedName>
</protein>
<evidence type="ECO:0000313" key="3">
    <source>
        <dbReference type="Proteomes" id="UP001600064"/>
    </source>
</evidence>
<gene>
    <name evidence="2" type="ORF">VTJ83DRAFT_6067</name>
</gene>
<sequence length="347" mass="37378">MESSPFSTPKRKRSEMLSDGHLDLEPTRFTFTVNAALDDRGASSWTRVTHKFRGLALEGGGGGSGASTDPGSTDPTEDSPRKRVKLPEVDMADAGHVAVPPSSSIFTSPLPSVITRADAGGSPKRRSPARAVSFALDEAVVEQTETMANTKVDLGEGSEALDETETETDCNNHDGASTTESTMSKPETPKRSFKRHGTPPFESEQKAPRGSKSATPSPTIVDPVRAALTWRQDEITIYDPDDSDDDGTGINGIGFKPTPAIAYARALRRRQQLVEYRRREEREARAKRTLLRRRGESPASTGSVDAVVKAKAKNDRRRVRFLEGAVERAMEAGGMVQVTAVGGEVGA</sequence>
<feature type="region of interest" description="Disordered" evidence="1">
    <location>
        <begin position="147"/>
        <end position="219"/>
    </location>
</feature>
<feature type="compositionally biased region" description="Basic and acidic residues" evidence="1">
    <location>
        <begin position="78"/>
        <end position="88"/>
    </location>
</feature>
<proteinExistence type="predicted"/>
<keyword evidence="3" id="KW-1185">Reference proteome</keyword>